<sequence>MGWLSNKVIDNFVKLTKAVRSREISRHIKSGMLTVGANTYGINHLTIHSYKGSEAKVNIGKFCSIGPNLLIITGGIHPGDWVSTYPFRVKWNMEGKYHDGMPSTKGDIIIENDVWIGSGVTVLSGITIGSGAIIASNSMVTKSVAPYTVVGGNPAKPIKQRFDNDTVNALLKLKWWDMPDNEILKFVPLLSSNQVNDFLEAVKKAKA</sequence>
<name>A0A4Y8AG54_9SPHI</name>
<protein>
    <submittedName>
        <fullName evidence="5">Acetyltransferase-like isoleucine patch superfamily enzyme</fullName>
    </submittedName>
    <submittedName>
        <fullName evidence="6">CatB-related O-acetyltransferase</fullName>
    </submittedName>
</protein>
<reference evidence="6 7" key="1">
    <citation type="journal article" date="2016" name="Int. J. Syst. Evol. Microbiol.">
        <title>Proposal of Mucilaginibacter phyllosphaerae sp. nov. isolated from the phyllosphere of Galium album.</title>
        <authorList>
            <person name="Aydogan E.L."/>
            <person name="Busse H.J."/>
            <person name="Moser G."/>
            <person name="Muller C."/>
            <person name="Kampfer P."/>
            <person name="Glaeser S.P."/>
        </authorList>
    </citation>
    <scope>NUCLEOTIDE SEQUENCE [LARGE SCALE GENOMIC DNA]</scope>
    <source>
        <strain evidence="6 7">PP-F2FG21</strain>
    </source>
</reference>
<gene>
    <name evidence="6" type="ORF">E2R65_07010</name>
    <name evidence="5" type="ORF">GGR35_001224</name>
</gene>
<reference evidence="5 8" key="3">
    <citation type="submission" date="2020-08" db="EMBL/GenBank/DDBJ databases">
        <title>Genomic Encyclopedia of Type Strains, Phase IV (KMG-IV): sequencing the most valuable type-strain genomes for metagenomic binning, comparative biology and taxonomic classification.</title>
        <authorList>
            <person name="Goeker M."/>
        </authorList>
    </citation>
    <scope>NUCLEOTIDE SEQUENCE [LARGE SCALE GENOMIC DNA]</scope>
    <source>
        <strain evidence="5 8">DSM 100995</strain>
    </source>
</reference>
<keyword evidence="3" id="KW-0677">Repeat</keyword>
<dbReference type="PROSITE" id="PS00101">
    <property type="entry name" value="HEXAPEP_TRANSFERASES"/>
    <property type="match status" value="1"/>
</dbReference>
<evidence type="ECO:0000313" key="8">
    <source>
        <dbReference type="Proteomes" id="UP000583101"/>
    </source>
</evidence>
<dbReference type="Pfam" id="PF00132">
    <property type="entry name" value="Hexapep"/>
    <property type="match status" value="1"/>
</dbReference>
<accession>A0A4Y8AG54</accession>
<dbReference type="EMBL" id="SNQG01000002">
    <property type="protein sequence ID" value="TEW67730.1"/>
    <property type="molecule type" value="Genomic_DNA"/>
</dbReference>
<dbReference type="PANTHER" id="PTHR43300:SF11">
    <property type="entry name" value="ACETYLTRANSFERASE RV3034C-RELATED"/>
    <property type="match status" value="1"/>
</dbReference>
<comment type="caution">
    <text evidence="6">The sequence shown here is derived from an EMBL/GenBank/DDBJ whole genome shotgun (WGS) entry which is preliminary data.</text>
</comment>
<dbReference type="SUPFAM" id="SSF51161">
    <property type="entry name" value="Trimeric LpxA-like enzymes"/>
    <property type="match status" value="1"/>
</dbReference>
<organism evidence="6 7">
    <name type="scientific">Mucilaginibacter phyllosphaerae</name>
    <dbReference type="NCBI Taxonomy" id="1812349"/>
    <lineage>
        <taxon>Bacteria</taxon>
        <taxon>Pseudomonadati</taxon>
        <taxon>Bacteroidota</taxon>
        <taxon>Sphingobacteriia</taxon>
        <taxon>Sphingobacteriales</taxon>
        <taxon>Sphingobacteriaceae</taxon>
        <taxon>Mucilaginibacter</taxon>
    </lineage>
</organism>
<evidence type="ECO:0000256" key="3">
    <source>
        <dbReference type="ARBA" id="ARBA00022737"/>
    </source>
</evidence>
<dbReference type="CDD" id="cd03349">
    <property type="entry name" value="LbH_XAT"/>
    <property type="match status" value="1"/>
</dbReference>
<proteinExistence type="inferred from homology"/>
<dbReference type="InterPro" id="IPR011004">
    <property type="entry name" value="Trimer_LpxA-like_sf"/>
</dbReference>
<keyword evidence="2 6" id="KW-0808">Transferase</keyword>
<comment type="similarity">
    <text evidence="1">Belongs to the transferase hexapeptide repeat family.</text>
</comment>
<evidence type="ECO:0000313" key="7">
    <source>
        <dbReference type="Proteomes" id="UP000297248"/>
    </source>
</evidence>
<dbReference type="InterPro" id="IPR018357">
    <property type="entry name" value="Hexapep_transf_CS"/>
</dbReference>
<dbReference type="EMBL" id="JACIEG010000002">
    <property type="protein sequence ID" value="MBB3968632.1"/>
    <property type="molecule type" value="Genomic_DNA"/>
</dbReference>
<keyword evidence="4" id="KW-0012">Acyltransferase</keyword>
<dbReference type="InterPro" id="IPR050179">
    <property type="entry name" value="Trans_hexapeptide_repeat"/>
</dbReference>
<keyword evidence="8" id="KW-1185">Reference proteome</keyword>
<evidence type="ECO:0000256" key="1">
    <source>
        <dbReference type="ARBA" id="ARBA00007274"/>
    </source>
</evidence>
<dbReference type="Gene3D" id="2.160.10.10">
    <property type="entry name" value="Hexapeptide repeat proteins"/>
    <property type="match status" value="1"/>
</dbReference>
<reference evidence="6" key="2">
    <citation type="submission" date="2019-03" db="EMBL/GenBank/DDBJ databases">
        <authorList>
            <person name="Yan Y.-Q."/>
            <person name="Du Z.-J."/>
        </authorList>
    </citation>
    <scope>NUCLEOTIDE SEQUENCE</scope>
    <source>
        <strain evidence="6">PP-F2FG21</strain>
    </source>
</reference>
<evidence type="ECO:0000313" key="6">
    <source>
        <dbReference type="EMBL" id="TEW67730.1"/>
    </source>
</evidence>
<dbReference type="RefSeq" id="WP_134335766.1">
    <property type="nucleotide sequence ID" value="NZ_BMCZ01000004.1"/>
</dbReference>
<dbReference type="InterPro" id="IPR001451">
    <property type="entry name" value="Hexapep"/>
</dbReference>
<dbReference type="OrthoDB" id="9801697at2"/>
<evidence type="ECO:0000256" key="2">
    <source>
        <dbReference type="ARBA" id="ARBA00022679"/>
    </source>
</evidence>
<dbReference type="PANTHER" id="PTHR43300">
    <property type="entry name" value="ACETYLTRANSFERASE"/>
    <property type="match status" value="1"/>
</dbReference>
<evidence type="ECO:0000313" key="5">
    <source>
        <dbReference type="EMBL" id="MBB3968632.1"/>
    </source>
</evidence>
<dbReference type="Proteomes" id="UP000583101">
    <property type="component" value="Unassembled WGS sequence"/>
</dbReference>
<dbReference type="GO" id="GO:0016746">
    <property type="term" value="F:acyltransferase activity"/>
    <property type="evidence" value="ECO:0007669"/>
    <property type="project" value="UniProtKB-KW"/>
</dbReference>
<evidence type="ECO:0000256" key="4">
    <source>
        <dbReference type="ARBA" id="ARBA00023315"/>
    </source>
</evidence>
<dbReference type="Proteomes" id="UP000297248">
    <property type="component" value="Unassembled WGS sequence"/>
</dbReference>
<dbReference type="AlphaFoldDB" id="A0A4Y8AG54"/>